<name>A0A7R9ZSY9_9STRA</name>
<dbReference type="EC" id="3.1.3.16" evidence="1"/>
<evidence type="ECO:0000256" key="1">
    <source>
        <dbReference type="RuleBase" id="RU366020"/>
    </source>
</evidence>
<protein>
    <recommendedName>
        <fullName evidence="1">Protein phosphatase</fullName>
        <ecNumber evidence="1">3.1.3.16</ecNumber>
    </recommendedName>
</protein>
<reference evidence="4" key="1">
    <citation type="submission" date="2021-01" db="EMBL/GenBank/DDBJ databases">
        <authorList>
            <person name="Corre E."/>
            <person name="Pelletier E."/>
            <person name="Niang G."/>
            <person name="Scheremetjew M."/>
            <person name="Finn R."/>
            <person name="Kale V."/>
            <person name="Holt S."/>
            <person name="Cochrane G."/>
            <person name="Meng A."/>
            <person name="Brown T."/>
            <person name="Cohen L."/>
        </authorList>
    </citation>
    <scope>NUCLEOTIDE SEQUENCE</scope>
    <source>
        <strain evidence="4">CCMP3328</strain>
    </source>
</reference>
<dbReference type="InterPro" id="IPR036457">
    <property type="entry name" value="PPM-type-like_dom_sf"/>
</dbReference>
<sequence length="348" mass="37653">MTTSRRRLLLCTLLAALSATRAQPGAYFRHKTVLIPHDDKKFRGGEDAASTSDTMLVVADGVGGWARHGVNPGLFSRKLTSTVLKLDEENTKNSTLVEIVHTANWRSAREHLGSATCTVVKIQGWDTISTLNVGDSGYAHFRVAAPADDGDDDATLDPSSLQLLFESVPGQKGFNYPYQLGGKNGDQVADAAVLADHKFEHGDVIVTFSDGVSDNLFIKNFDKCLLSYMDKSAAADKDWANLFTSYSLPADCIARTAYFLGKDPTLDSPFAQGARKIGKRYHGGKHDDITVTVAQVFIGDPTDAETMGVVEDDPHYSDSIHIYTGPVGTVEDLPKPAPRKPVAAHTEL</sequence>
<keyword evidence="1" id="KW-0378">Hydrolase</keyword>
<organism evidence="4">
    <name type="scientific">Craspedostauros australis</name>
    <dbReference type="NCBI Taxonomy" id="1486917"/>
    <lineage>
        <taxon>Eukaryota</taxon>
        <taxon>Sar</taxon>
        <taxon>Stramenopiles</taxon>
        <taxon>Ochrophyta</taxon>
        <taxon>Bacillariophyta</taxon>
        <taxon>Bacillariophyceae</taxon>
        <taxon>Bacillariophycidae</taxon>
        <taxon>Naviculales</taxon>
        <taxon>Naviculaceae</taxon>
        <taxon>Craspedostauros</taxon>
    </lineage>
</organism>
<keyword evidence="1" id="KW-0904">Protein phosphatase</keyword>
<dbReference type="PROSITE" id="PS51746">
    <property type="entry name" value="PPM_2"/>
    <property type="match status" value="1"/>
</dbReference>
<evidence type="ECO:0000313" key="4">
    <source>
        <dbReference type="EMBL" id="CAD8342854.1"/>
    </source>
</evidence>
<dbReference type="InterPro" id="IPR039123">
    <property type="entry name" value="PPTC7"/>
</dbReference>
<dbReference type="PANTHER" id="PTHR12320:SF1">
    <property type="entry name" value="PROTEIN PHOSPHATASE PTC7 HOMOLOG"/>
    <property type="match status" value="1"/>
</dbReference>
<feature type="chain" id="PRO_5031312816" description="Protein phosphatase" evidence="2">
    <location>
        <begin position="23"/>
        <end position="348"/>
    </location>
</feature>
<comment type="cofactor">
    <cofactor evidence="1">
        <name>Mg(2+)</name>
        <dbReference type="ChEBI" id="CHEBI:18420"/>
    </cofactor>
</comment>
<gene>
    <name evidence="4" type="ORF">CAUS1442_LOCUS14989</name>
</gene>
<dbReference type="InterPro" id="IPR001932">
    <property type="entry name" value="PPM-type_phosphatase-like_dom"/>
</dbReference>
<comment type="cofactor">
    <cofactor evidence="1">
        <name>Mn(2+)</name>
        <dbReference type="ChEBI" id="CHEBI:29035"/>
    </cofactor>
</comment>
<dbReference type="AlphaFoldDB" id="A0A7R9ZSY9"/>
<keyword evidence="2" id="KW-0732">Signal</keyword>
<dbReference type="GO" id="GO:0004722">
    <property type="term" value="F:protein serine/threonine phosphatase activity"/>
    <property type="evidence" value="ECO:0007669"/>
    <property type="project" value="UniProtKB-EC"/>
</dbReference>
<keyword evidence="1" id="KW-0464">Manganese</keyword>
<comment type="catalytic activity">
    <reaction evidence="1">
        <text>O-phospho-L-seryl-[protein] + H2O = L-seryl-[protein] + phosphate</text>
        <dbReference type="Rhea" id="RHEA:20629"/>
        <dbReference type="Rhea" id="RHEA-COMP:9863"/>
        <dbReference type="Rhea" id="RHEA-COMP:11604"/>
        <dbReference type="ChEBI" id="CHEBI:15377"/>
        <dbReference type="ChEBI" id="CHEBI:29999"/>
        <dbReference type="ChEBI" id="CHEBI:43474"/>
        <dbReference type="ChEBI" id="CHEBI:83421"/>
        <dbReference type="EC" id="3.1.3.16"/>
    </reaction>
</comment>
<evidence type="ECO:0000259" key="3">
    <source>
        <dbReference type="PROSITE" id="PS51746"/>
    </source>
</evidence>
<comment type="similarity">
    <text evidence="1">Belongs to the PP2C family.</text>
</comment>
<dbReference type="Gene3D" id="3.60.40.10">
    <property type="entry name" value="PPM-type phosphatase domain"/>
    <property type="match status" value="1"/>
</dbReference>
<dbReference type="EMBL" id="HBEF01024230">
    <property type="protein sequence ID" value="CAD8342854.1"/>
    <property type="molecule type" value="Transcribed_RNA"/>
</dbReference>
<dbReference type="SUPFAM" id="SSF81606">
    <property type="entry name" value="PP2C-like"/>
    <property type="match status" value="1"/>
</dbReference>
<keyword evidence="1" id="KW-0479">Metal-binding</keyword>
<feature type="domain" description="PPM-type phosphatase" evidence="3">
    <location>
        <begin position="32"/>
        <end position="296"/>
    </location>
</feature>
<keyword evidence="1" id="KW-0460">Magnesium</keyword>
<feature type="signal peptide" evidence="2">
    <location>
        <begin position="1"/>
        <end position="22"/>
    </location>
</feature>
<evidence type="ECO:0000256" key="2">
    <source>
        <dbReference type="SAM" id="SignalP"/>
    </source>
</evidence>
<accession>A0A7R9ZSY9</accession>
<dbReference type="GO" id="GO:0046872">
    <property type="term" value="F:metal ion binding"/>
    <property type="evidence" value="ECO:0007669"/>
    <property type="project" value="UniProtKB-UniRule"/>
</dbReference>
<dbReference type="PANTHER" id="PTHR12320">
    <property type="entry name" value="PROTEIN PHOSPHATASE 2C"/>
    <property type="match status" value="1"/>
</dbReference>
<proteinExistence type="inferred from homology"/>
<comment type="catalytic activity">
    <reaction evidence="1">
        <text>O-phospho-L-threonyl-[protein] + H2O = L-threonyl-[protein] + phosphate</text>
        <dbReference type="Rhea" id="RHEA:47004"/>
        <dbReference type="Rhea" id="RHEA-COMP:11060"/>
        <dbReference type="Rhea" id="RHEA-COMP:11605"/>
        <dbReference type="ChEBI" id="CHEBI:15377"/>
        <dbReference type="ChEBI" id="CHEBI:30013"/>
        <dbReference type="ChEBI" id="CHEBI:43474"/>
        <dbReference type="ChEBI" id="CHEBI:61977"/>
        <dbReference type="EC" id="3.1.3.16"/>
    </reaction>
</comment>